<evidence type="ECO:0000313" key="4">
    <source>
        <dbReference type="Proteomes" id="UP000027093"/>
    </source>
</evidence>
<feature type="domain" description="AAA+ ATPase" evidence="2">
    <location>
        <begin position="34"/>
        <end position="155"/>
    </location>
</feature>
<dbReference type="Gene3D" id="3.40.50.300">
    <property type="entry name" value="P-loop containing nucleotide triphosphate hydrolases"/>
    <property type="match status" value="1"/>
</dbReference>
<dbReference type="Pfam" id="PF00004">
    <property type="entry name" value="AAA"/>
    <property type="match status" value="1"/>
</dbReference>
<dbReference type="CDD" id="cd00009">
    <property type="entry name" value="AAA"/>
    <property type="match status" value="1"/>
</dbReference>
<dbReference type="GO" id="GO:0006260">
    <property type="term" value="P:DNA replication"/>
    <property type="evidence" value="ECO:0007669"/>
    <property type="project" value="UniProtKB-KW"/>
</dbReference>
<dbReference type="InterPro" id="IPR003593">
    <property type="entry name" value="AAA+_ATPase"/>
</dbReference>
<dbReference type="GO" id="GO:0005524">
    <property type="term" value="F:ATP binding"/>
    <property type="evidence" value="ECO:0007669"/>
    <property type="project" value="InterPro"/>
</dbReference>
<accession>A0A060HPX5</accession>
<keyword evidence="4" id="KW-1185">Reference proteome</keyword>
<sequence>MWSEVHRPQRVEQMVGNEDARIAVVKWLSGWVSGTKPLLLVGPPGVGKTTIVHALARQFDYDLVEMNASDVRNRDSIEARIKPVFANTGLFGRKILLFLDEVDGISGREDSGGLDALVDLIKEPTVPVIMAANEKSAKIKELAKGCKVVEFAPVPPRLLLMFLDHVLAKEKAKLGPGDKVSIVVNSGGDIRSLLNSAQSRAAGYATVSNRDVTEIDIADAINGYFAAKDRAAAMQALARADASFPDPRYEGMSPETRRKDMVATLFSSIVSSHAAADKESLAELLDVLSRADMVVGRVSRNRQWSLLRYVRDMLAGGLYVKSRGKDIKYNQYTMPWPVMGPIFARSQTIRKIASAVGPAMNVSRSTASSVVLPYLVRAIIDEKVDVSEFAVTNFGDESIGESLGKEVERAKGARKKQ</sequence>
<dbReference type="SUPFAM" id="SSF52540">
    <property type="entry name" value="P-loop containing nucleoside triphosphate hydrolases"/>
    <property type="match status" value="1"/>
</dbReference>
<evidence type="ECO:0000256" key="1">
    <source>
        <dbReference type="ARBA" id="ARBA00022705"/>
    </source>
</evidence>
<organism evidence="3 4">
    <name type="scientific">Nitrososphaera viennensis EN76</name>
    <dbReference type="NCBI Taxonomy" id="926571"/>
    <lineage>
        <taxon>Archaea</taxon>
        <taxon>Nitrososphaerota</taxon>
        <taxon>Nitrososphaeria</taxon>
        <taxon>Nitrososphaerales</taxon>
        <taxon>Nitrososphaeraceae</taxon>
        <taxon>Nitrososphaera</taxon>
    </lineage>
</organism>
<dbReference type="InterPro" id="IPR003959">
    <property type="entry name" value="ATPase_AAA_core"/>
</dbReference>
<evidence type="ECO:0000313" key="3">
    <source>
        <dbReference type="EMBL" id="AIC15606.1"/>
    </source>
</evidence>
<dbReference type="EMBL" id="CP007536">
    <property type="protein sequence ID" value="AIC15606.1"/>
    <property type="molecule type" value="Genomic_DNA"/>
</dbReference>
<dbReference type="Proteomes" id="UP000027093">
    <property type="component" value="Chromosome"/>
</dbReference>
<keyword evidence="1" id="KW-0235">DNA replication</keyword>
<proteinExistence type="predicted"/>
<name>A0A060HPX5_9ARCH</name>
<dbReference type="PANTHER" id="PTHR23389">
    <property type="entry name" value="CHROMOSOME TRANSMISSION FIDELITY FACTOR 18"/>
    <property type="match status" value="1"/>
</dbReference>
<protein>
    <submittedName>
        <fullName evidence="3">Replication factor C large subunit</fullName>
    </submittedName>
</protein>
<dbReference type="GO" id="GO:0016887">
    <property type="term" value="F:ATP hydrolysis activity"/>
    <property type="evidence" value="ECO:0007669"/>
    <property type="project" value="InterPro"/>
</dbReference>
<evidence type="ECO:0000259" key="2">
    <source>
        <dbReference type="SMART" id="SM00382"/>
    </source>
</evidence>
<dbReference type="PANTHER" id="PTHR23389:SF6">
    <property type="entry name" value="REPLICATION FACTOR C SUBUNIT 1"/>
    <property type="match status" value="1"/>
</dbReference>
<dbReference type="STRING" id="926571.NVIE_013670"/>
<dbReference type="KEGG" id="nvn:NVIE_013670"/>
<dbReference type="HOGENOM" id="CLU_027255_1_1_2"/>
<dbReference type="SMART" id="SM00382">
    <property type="entry name" value="AAA"/>
    <property type="match status" value="1"/>
</dbReference>
<dbReference type="AlphaFoldDB" id="A0A060HPX5"/>
<dbReference type="InterPro" id="IPR027417">
    <property type="entry name" value="P-loop_NTPase"/>
</dbReference>
<gene>
    <name evidence="3" type="primary">rfcL</name>
    <name evidence="3" type="ORF">NVIE_013670</name>
</gene>
<reference evidence="3 4" key="1">
    <citation type="journal article" date="2014" name="Int. J. Syst. Evol. Microbiol.">
        <title>Nitrososphaera viennensis gen. nov., sp. nov., an aerobic and mesophilic, ammonia-oxidizing archaeon from soil and a member of the archaeal phylum Thaumarchaeota.</title>
        <authorList>
            <person name="Stieglmeier M."/>
            <person name="Klingl A."/>
            <person name="Alves R.J."/>
            <person name="Rittmann S.K."/>
            <person name="Melcher M."/>
            <person name="Leisch N."/>
            <person name="Schleper C."/>
        </authorList>
    </citation>
    <scope>NUCLEOTIDE SEQUENCE [LARGE SCALE GENOMIC DNA]</scope>
    <source>
        <strain evidence="3">EN76</strain>
    </source>
</reference>